<gene>
    <name evidence="2" type="ORF">RPR59_00370</name>
</gene>
<keyword evidence="3" id="KW-1185">Reference proteome</keyword>
<accession>A0ABZ0B929</accession>
<dbReference type="RefSeq" id="WP_313915517.1">
    <property type="nucleotide sequence ID" value="NZ_CP135076.1"/>
</dbReference>
<evidence type="ECO:0000259" key="1">
    <source>
        <dbReference type="Pfam" id="PF07238"/>
    </source>
</evidence>
<reference evidence="2 3" key="1">
    <citation type="submission" date="2023-09" db="EMBL/GenBank/DDBJ databases">
        <authorList>
            <person name="Rey-Velasco X."/>
        </authorList>
    </citation>
    <scope>NUCLEOTIDE SEQUENCE [LARGE SCALE GENOMIC DNA]</scope>
    <source>
        <strain evidence="2 3">W311</strain>
    </source>
</reference>
<dbReference type="Pfam" id="PF07238">
    <property type="entry name" value="PilZ"/>
    <property type="match status" value="1"/>
</dbReference>
<proteinExistence type="predicted"/>
<dbReference type="SUPFAM" id="SSF141371">
    <property type="entry name" value="PilZ domain-like"/>
    <property type="match status" value="1"/>
</dbReference>
<evidence type="ECO:0000313" key="2">
    <source>
        <dbReference type="EMBL" id="WNO53757.1"/>
    </source>
</evidence>
<sequence>MVDPSVPSGSDQRRALRKCVEMRAQLRGRGGQRFTVAVTDLSTTGFRAEAAFDLKEGDLVWLTMPGMQGLEATVAWRDGYIYGFAFARPLYPAVFDRIVASSEA</sequence>
<protein>
    <submittedName>
        <fullName evidence="2">PilZ domain-containing protein</fullName>
    </submittedName>
</protein>
<organism evidence="2 3">
    <name type="scientific">Stakelama saccharophila</name>
    <dbReference type="NCBI Taxonomy" id="3075605"/>
    <lineage>
        <taxon>Bacteria</taxon>
        <taxon>Pseudomonadati</taxon>
        <taxon>Pseudomonadota</taxon>
        <taxon>Alphaproteobacteria</taxon>
        <taxon>Sphingomonadales</taxon>
        <taxon>Sphingomonadaceae</taxon>
        <taxon>Stakelama</taxon>
    </lineage>
</organism>
<dbReference type="EMBL" id="CP135076">
    <property type="protein sequence ID" value="WNO53757.1"/>
    <property type="molecule type" value="Genomic_DNA"/>
</dbReference>
<dbReference type="InterPro" id="IPR009875">
    <property type="entry name" value="PilZ_domain"/>
</dbReference>
<feature type="domain" description="PilZ" evidence="1">
    <location>
        <begin position="12"/>
        <end position="90"/>
    </location>
</feature>
<name>A0ABZ0B929_9SPHN</name>
<evidence type="ECO:0000313" key="3">
    <source>
        <dbReference type="Proteomes" id="UP001302249"/>
    </source>
</evidence>
<dbReference type="Proteomes" id="UP001302249">
    <property type="component" value="Chromosome"/>
</dbReference>